<name>A0A5B8MCZ9_9CHLO</name>
<evidence type="ECO:0000256" key="6">
    <source>
        <dbReference type="ARBA" id="ARBA00034777"/>
    </source>
</evidence>
<evidence type="ECO:0000256" key="4">
    <source>
        <dbReference type="ARBA" id="ARBA00023212"/>
    </source>
</evidence>
<dbReference type="PROSITE" id="PS50222">
    <property type="entry name" value="EF_HAND_2"/>
    <property type="match status" value="1"/>
</dbReference>
<feature type="domain" description="EF-hand" evidence="7">
    <location>
        <begin position="80"/>
        <end position="115"/>
    </location>
</feature>
<evidence type="ECO:0000256" key="5">
    <source>
        <dbReference type="ARBA" id="ARBA00023273"/>
    </source>
</evidence>
<dbReference type="STRING" id="1764295.A0A5B8MCZ9"/>
<proteinExistence type="inferred from homology"/>
<dbReference type="SUPFAM" id="SSF47473">
    <property type="entry name" value="EF-hand"/>
    <property type="match status" value="1"/>
</dbReference>
<dbReference type="InterPro" id="IPR029214">
    <property type="entry name" value="CFAP144"/>
</dbReference>
<evidence type="ECO:0000256" key="1">
    <source>
        <dbReference type="ARBA" id="ARBA00004138"/>
    </source>
</evidence>
<evidence type="ECO:0000313" key="9">
    <source>
        <dbReference type="Proteomes" id="UP000316726"/>
    </source>
</evidence>
<dbReference type="EMBL" id="CP031034">
    <property type="protein sequence ID" value="QDZ18438.1"/>
    <property type="molecule type" value="Genomic_DNA"/>
</dbReference>
<accession>A0A5B8MCZ9</accession>
<dbReference type="GO" id="GO:0005509">
    <property type="term" value="F:calcium ion binding"/>
    <property type="evidence" value="ECO:0007669"/>
    <property type="project" value="InterPro"/>
</dbReference>
<sequence length="200" mass="22916">MSFFGLTLLGSGSCFERVAVQALKLHEVENEKFEAAFKLYSGESERLLEATLPQGEEKESYMLRNKILTCIKHALSERELSQTEVAAILTHFDTDSCGLITQDEFMRSVKKMKEITQKSVKATHYTSNKKFREDRHRHRRADQDPQQYFMQPLTNSQEIGWHAAAAVPPNQTKAKKYFPLRSTEITECEGRGVNDYYGLG</sequence>
<comment type="subcellular location">
    <subcellularLocation>
        <location evidence="1">Cell projection</location>
        <location evidence="1">Cilium</location>
    </subcellularLocation>
    <subcellularLocation>
        <location evidence="2">Cytoplasm</location>
        <location evidence="2">Cytoskeleton</location>
    </subcellularLocation>
</comment>
<dbReference type="Gene3D" id="1.10.238.10">
    <property type="entry name" value="EF-hand"/>
    <property type="match status" value="1"/>
</dbReference>
<dbReference type="AlphaFoldDB" id="A0A5B8MCZ9"/>
<evidence type="ECO:0000256" key="2">
    <source>
        <dbReference type="ARBA" id="ARBA00004245"/>
    </source>
</evidence>
<evidence type="ECO:0000313" key="8">
    <source>
        <dbReference type="EMBL" id="QDZ18438.1"/>
    </source>
</evidence>
<dbReference type="Pfam" id="PF14886">
    <property type="entry name" value="FAM183"/>
    <property type="match status" value="1"/>
</dbReference>
<gene>
    <name evidence="8" type="ORF">A3770_01p09560</name>
</gene>
<evidence type="ECO:0000256" key="3">
    <source>
        <dbReference type="ARBA" id="ARBA00022490"/>
    </source>
</evidence>
<comment type="similarity">
    <text evidence="6">Belongs to the CFAP144 family.</text>
</comment>
<evidence type="ECO:0000259" key="7">
    <source>
        <dbReference type="PROSITE" id="PS50222"/>
    </source>
</evidence>
<dbReference type="InterPro" id="IPR011992">
    <property type="entry name" value="EF-hand-dom_pair"/>
</dbReference>
<keyword evidence="9" id="KW-1185">Reference proteome</keyword>
<dbReference type="Proteomes" id="UP000316726">
    <property type="component" value="Chromosome 1"/>
</dbReference>
<protein>
    <recommendedName>
        <fullName evidence="7">EF-hand domain-containing protein</fullName>
    </recommendedName>
</protein>
<organism evidence="8 9">
    <name type="scientific">Chloropicon primus</name>
    <dbReference type="NCBI Taxonomy" id="1764295"/>
    <lineage>
        <taxon>Eukaryota</taxon>
        <taxon>Viridiplantae</taxon>
        <taxon>Chlorophyta</taxon>
        <taxon>Chloropicophyceae</taxon>
        <taxon>Chloropicales</taxon>
        <taxon>Chloropicaceae</taxon>
        <taxon>Chloropicon</taxon>
    </lineage>
</organism>
<keyword evidence="3" id="KW-0963">Cytoplasm</keyword>
<keyword evidence="5" id="KW-0966">Cell projection</keyword>
<dbReference type="OrthoDB" id="191686at2759"/>
<keyword evidence="4" id="KW-0206">Cytoskeleton</keyword>
<dbReference type="InterPro" id="IPR002048">
    <property type="entry name" value="EF_hand_dom"/>
</dbReference>
<reference evidence="8 9" key="1">
    <citation type="submission" date="2018-07" db="EMBL/GenBank/DDBJ databases">
        <title>The complete nuclear genome of the prasinophyte Chloropicon primus (CCMP1205).</title>
        <authorList>
            <person name="Pombert J.-F."/>
            <person name="Otis C."/>
            <person name="Turmel M."/>
            <person name="Lemieux C."/>
        </authorList>
    </citation>
    <scope>NUCLEOTIDE SEQUENCE [LARGE SCALE GENOMIC DNA]</scope>
    <source>
        <strain evidence="8 9">CCMP1205</strain>
    </source>
</reference>